<accession>A0A5B8RG15</accession>
<gene>
    <name evidence="2" type="primary">tsaT_2</name>
    <name evidence="2" type="ORF">KBTEX_03139</name>
</gene>
<dbReference type="InterPro" id="IPR018389">
    <property type="entry name" value="DctP_fam"/>
</dbReference>
<dbReference type="CDD" id="cd13665">
    <property type="entry name" value="PBP2_TRAP_Dctp3_4"/>
    <property type="match status" value="1"/>
</dbReference>
<protein>
    <submittedName>
        <fullName evidence="2">Outer membrane transporter protein TsaT</fullName>
    </submittedName>
</protein>
<dbReference type="Pfam" id="PF03480">
    <property type="entry name" value="DctP"/>
    <property type="match status" value="1"/>
</dbReference>
<proteinExistence type="predicted"/>
<dbReference type="NCBIfam" id="NF037995">
    <property type="entry name" value="TRAP_S1"/>
    <property type="match status" value="1"/>
</dbReference>
<organism evidence="2">
    <name type="scientific">uncultured organism</name>
    <dbReference type="NCBI Taxonomy" id="155900"/>
    <lineage>
        <taxon>unclassified sequences</taxon>
        <taxon>environmental samples</taxon>
    </lineage>
</organism>
<sequence>MLNRLIAAALMLAAAVPAAAGNVTLRFSNWLPPEHYVVTEMIRPWAEDVAEATDGRVTVEIMQAMAKPEAHFDLVRDGVADLAFGVHGYTPARFKLTGMAELPLLADDAEANSVAYWRTYQRYFRPANEHEGVKLLSLWTNTPAQIFLRGGDVAGVGDLSGRKVRVLGATTGEVAQRLGMTPISAPASQSYELLSRGVIDGTFFQSDSIVSFRLQDYVDTAVTVPGGFAHSSQYLVMNRDKWNAISKADREAIEALSGEAMARRFARVWDRKAREARETLRGAGVRFVRLDGDARDRLAERLAPVRADWVETAAERGVDGEAALAYFHDQIEALNAE</sequence>
<dbReference type="InterPro" id="IPR038404">
    <property type="entry name" value="TRAP_DctP_sf"/>
</dbReference>
<dbReference type="GO" id="GO:0055085">
    <property type="term" value="P:transmembrane transport"/>
    <property type="evidence" value="ECO:0007669"/>
    <property type="project" value="InterPro"/>
</dbReference>
<name>A0A5B8RG15_9ZZZZ</name>
<dbReference type="SUPFAM" id="SSF53850">
    <property type="entry name" value="Periplasmic binding protein-like II"/>
    <property type="match status" value="1"/>
</dbReference>
<evidence type="ECO:0000256" key="1">
    <source>
        <dbReference type="ARBA" id="ARBA00022729"/>
    </source>
</evidence>
<dbReference type="PANTHER" id="PTHR33376:SF15">
    <property type="entry name" value="BLL6794 PROTEIN"/>
    <property type="match status" value="1"/>
</dbReference>
<dbReference type="AlphaFoldDB" id="A0A5B8RG15"/>
<dbReference type="EMBL" id="MN079172">
    <property type="protein sequence ID" value="QEA06798.1"/>
    <property type="molecule type" value="Genomic_DNA"/>
</dbReference>
<reference evidence="2" key="1">
    <citation type="submission" date="2019-06" db="EMBL/GenBank/DDBJ databases">
        <authorList>
            <person name="Murdoch R.W."/>
            <person name="Fathepure B."/>
        </authorList>
    </citation>
    <scope>NUCLEOTIDE SEQUENCE</scope>
</reference>
<dbReference type="Gene3D" id="3.40.190.170">
    <property type="entry name" value="Bacterial extracellular solute-binding protein, family 7"/>
    <property type="match status" value="1"/>
</dbReference>
<evidence type="ECO:0000313" key="2">
    <source>
        <dbReference type="EMBL" id="QEA06798.1"/>
    </source>
</evidence>
<dbReference type="PANTHER" id="PTHR33376">
    <property type="match status" value="1"/>
</dbReference>
<keyword evidence="1" id="KW-0732">Signal</keyword>